<name>A0A812L178_9DINO</name>
<comment type="caution">
    <text evidence="2">The sequence shown here is derived from an EMBL/GenBank/DDBJ whole genome shotgun (WGS) entry which is preliminary data.</text>
</comment>
<organism evidence="2 3">
    <name type="scientific">Symbiodinium natans</name>
    <dbReference type="NCBI Taxonomy" id="878477"/>
    <lineage>
        <taxon>Eukaryota</taxon>
        <taxon>Sar</taxon>
        <taxon>Alveolata</taxon>
        <taxon>Dinophyceae</taxon>
        <taxon>Suessiales</taxon>
        <taxon>Symbiodiniaceae</taxon>
        <taxon>Symbiodinium</taxon>
    </lineage>
</organism>
<gene>
    <name evidence="2" type="primary">TBP2</name>
    <name evidence="2" type="ORF">SNAT2548_LOCUS10446</name>
</gene>
<dbReference type="EMBL" id="CAJNDS010000868">
    <property type="protein sequence ID" value="CAE7238274.1"/>
    <property type="molecule type" value="Genomic_DNA"/>
</dbReference>
<proteinExistence type="predicted"/>
<dbReference type="Proteomes" id="UP000604046">
    <property type="component" value="Unassembled WGS sequence"/>
</dbReference>
<dbReference type="AlphaFoldDB" id="A0A812L178"/>
<reference evidence="2" key="1">
    <citation type="submission" date="2021-02" db="EMBL/GenBank/DDBJ databases">
        <authorList>
            <person name="Dougan E. K."/>
            <person name="Rhodes N."/>
            <person name="Thang M."/>
            <person name="Chan C."/>
        </authorList>
    </citation>
    <scope>NUCLEOTIDE SEQUENCE</scope>
</reference>
<evidence type="ECO:0000313" key="2">
    <source>
        <dbReference type="EMBL" id="CAE7238274.1"/>
    </source>
</evidence>
<keyword evidence="3" id="KW-1185">Reference proteome</keyword>
<evidence type="ECO:0000313" key="3">
    <source>
        <dbReference type="Proteomes" id="UP000604046"/>
    </source>
</evidence>
<feature type="region of interest" description="Disordered" evidence="1">
    <location>
        <begin position="41"/>
        <end position="68"/>
    </location>
</feature>
<dbReference type="Gene3D" id="1.10.287.1490">
    <property type="match status" value="1"/>
</dbReference>
<sequence length="622" mass="71020">MSSVDDAIKAAIQSELQAVVTEKLSQQDERFNELKQAFEELSGRVEERGRETQQLREDVDRQKSDAEALDARVKSDLEAAIKEVKDRLDRHESDEEGLGGLTQLRSKVDGFAEELTKVLAKMEEHGRTVASSKTRTDSCEEALRDVARKCEDAASTVEKNQVTLQQVEEISMGVRERQQVVEDSVVKKYDSLWKDVLKAMEELKVNQEQLMMEDMKRRQQDARREGRSHVKYVTQLVATVHDERRKLALTKDLLTVWQQHTWTSVRRRTGIQWLCNSLASVAKRRQHQFLNRWVRHASIETLVRQLREEYAALIPDVQKAIKDSGLPDRCNSLEQIVEILRKDLNALSETVKEHSTSLEGNASWVEKTGIIIIKLTQRLDEVETKAADVLASSGGRLDEVEARVESCEKQVGDLSEAQKALALAKDVQSIMRDVLLIWNSIKHLDAAKADKKDMDTVALETSKRDRQSTRRIEDMQSQITDQLREETLRVQEKCAQLDVKVDESTRQFLHWEQMWERLAAYVEELVKQVGDMQDGRSNCPGCRPPSGRRPRPASATFPRESSERNLHESENGLMYVNSEARIRAPDVNPDAPPPIDTKTGRSPVLSRPRLRMFMDSTRPVLG</sequence>
<feature type="region of interest" description="Disordered" evidence="1">
    <location>
        <begin position="532"/>
        <end position="605"/>
    </location>
</feature>
<evidence type="ECO:0000256" key="1">
    <source>
        <dbReference type="SAM" id="MobiDB-lite"/>
    </source>
</evidence>
<dbReference type="OrthoDB" id="418779at2759"/>
<protein>
    <submittedName>
        <fullName evidence="2">TBP2 protein</fullName>
    </submittedName>
</protein>
<accession>A0A812L178</accession>
<feature type="compositionally biased region" description="Basic and acidic residues" evidence="1">
    <location>
        <begin position="560"/>
        <end position="570"/>
    </location>
</feature>